<dbReference type="Gene3D" id="3.40.640.10">
    <property type="entry name" value="Type I PLP-dependent aspartate aminotransferase-like (Major domain)"/>
    <property type="match status" value="1"/>
</dbReference>
<reference evidence="6 7" key="1">
    <citation type="submission" date="2021-04" db="EMBL/GenBank/DDBJ databases">
        <title>Genomic and host-range diversity within the Dickeya zeae complex, identification of D. zeae and D. oryzae members, proposal of two novel subspecies D. zeae subsp. zeae subsp. nov. and D. zeae subsp. dombae subsp. nov.</title>
        <authorList>
            <person name="Van Gijsegem F."/>
            <person name="Hugouvieux-Cotte-Pattat N."/>
        </authorList>
    </citation>
    <scope>NUCLEOTIDE SEQUENCE [LARGE SCALE GENOMIC DNA]</scope>
    <source>
        <strain evidence="6 7">FVG03</strain>
    </source>
</reference>
<dbReference type="GO" id="GO:0008483">
    <property type="term" value="F:transaminase activity"/>
    <property type="evidence" value="ECO:0007669"/>
    <property type="project" value="UniProtKB-KW"/>
</dbReference>
<dbReference type="NCBIfam" id="NF006569">
    <property type="entry name" value="PRK09082.1"/>
    <property type="match status" value="1"/>
</dbReference>
<gene>
    <name evidence="6" type="ORF">J8657_16285</name>
</gene>
<comment type="caution">
    <text evidence="6">The sequence shown here is derived from an EMBL/GenBank/DDBJ whole genome shotgun (WGS) entry which is preliminary data.</text>
</comment>
<dbReference type="InterPro" id="IPR051326">
    <property type="entry name" value="Kynurenine-oxoglutarate_AT"/>
</dbReference>
<organism evidence="6 7">
    <name type="scientific">Dickeya oryzae</name>
    <dbReference type="NCBI Taxonomy" id="1240404"/>
    <lineage>
        <taxon>Bacteria</taxon>
        <taxon>Pseudomonadati</taxon>
        <taxon>Pseudomonadota</taxon>
        <taxon>Gammaproteobacteria</taxon>
        <taxon>Enterobacterales</taxon>
        <taxon>Pectobacteriaceae</taxon>
        <taxon>Dickeya</taxon>
    </lineage>
</organism>
<dbReference type="RefSeq" id="WP_210175482.1">
    <property type="nucleotide sequence ID" value="NZ_JAGJWX010000026.1"/>
</dbReference>
<dbReference type="EMBL" id="JAGJWX010000026">
    <property type="protein sequence ID" value="MBP2859157.1"/>
    <property type="molecule type" value="Genomic_DNA"/>
</dbReference>
<protein>
    <submittedName>
        <fullName evidence="6">Pyridoxal phosphate-dependent aminotransferase</fullName>
    </submittedName>
</protein>
<evidence type="ECO:0000256" key="2">
    <source>
        <dbReference type="ARBA" id="ARBA00022576"/>
    </source>
</evidence>
<keyword evidence="3" id="KW-0808">Transferase</keyword>
<evidence type="ECO:0000256" key="3">
    <source>
        <dbReference type="ARBA" id="ARBA00022679"/>
    </source>
</evidence>
<dbReference type="CDD" id="cd00609">
    <property type="entry name" value="AAT_like"/>
    <property type="match status" value="1"/>
</dbReference>
<dbReference type="Pfam" id="PF00155">
    <property type="entry name" value="Aminotran_1_2"/>
    <property type="match status" value="1"/>
</dbReference>
<sequence>MSAALIPDSKLPSLGTTIFTQMSALAQQHQAINLSQGFPDFDGPDYLKQRLAYHVGQGANQYAPMTGVAPLRQAIAEKTAALYGWQPDADSEVTVTAGATEALFAAISALVRPGDEVVCFDPSYDSYAPAVQLAGGTLKRMALQPPAFRVDWAEFGDLLNERTRLVIVNTPHNPSATVWQQEDFRQLWQAIASRAIYVLSDEVYEHICFAADGHASVLAHPELRQRAIAVSSFGKTYHMTGWKVGYCVAPAPISAELRKVHQYLTFSVNTPAQLALADMLQHQPQHWRELPDFYRAKRDRFVNALAASRLEILPCEGTYFLLADYRAISSQDDVSFCRWLTEHVGVAAIPLSVFCDAPFPHTLIRLCFAKQESTLDAAAERLCQL</sequence>
<evidence type="ECO:0000313" key="7">
    <source>
        <dbReference type="Proteomes" id="UP000810130"/>
    </source>
</evidence>
<keyword evidence="4" id="KW-0663">Pyridoxal phosphate</keyword>
<dbReference type="SUPFAM" id="SSF53383">
    <property type="entry name" value="PLP-dependent transferases"/>
    <property type="match status" value="1"/>
</dbReference>
<keyword evidence="7" id="KW-1185">Reference proteome</keyword>
<keyword evidence="2 6" id="KW-0032">Aminotransferase</keyword>
<evidence type="ECO:0000313" key="6">
    <source>
        <dbReference type="EMBL" id="MBP2859157.1"/>
    </source>
</evidence>
<dbReference type="InterPro" id="IPR015421">
    <property type="entry name" value="PyrdxlP-dep_Trfase_major"/>
</dbReference>
<dbReference type="PANTHER" id="PTHR43807:SF20">
    <property type="entry name" value="FI04487P"/>
    <property type="match status" value="1"/>
</dbReference>
<accession>A0ABS5BGJ7</accession>
<dbReference type="Proteomes" id="UP000810130">
    <property type="component" value="Unassembled WGS sequence"/>
</dbReference>
<feature type="domain" description="Aminotransferase class I/classII large" evidence="5">
    <location>
        <begin position="31"/>
        <end position="382"/>
    </location>
</feature>
<name>A0ABS5BGJ7_9GAMM</name>
<comment type="cofactor">
    <cofactor evidence="1">
        <name>pyridoxal 5'-phosphate</name>
        <dbReference type="ChEBI" id="CHEBI:597326"/>
    </cofactor>
</comment>
<evidence type="ECO:0000256" key="4">
    <source>
        <dbReference type="ARBA" id="ARBA00022898"/>
    </source>
</evidence>
<dbReference type="InterPro" id="IPR015424">
    <property type="entry name" value="PyrdxlP-dep_Trfase"/>
</dbReference>
<dbReference type="PANTHER" id="PTHR43807">
    <property type="entry name" value="FI04487P"/>
    <property type="match status" value="1"/>
</dbReference>
<dbReference type="InterPro" id="IPR004839">
    <property type="entry name" value="Aminotransferase_I/II_large"/>
</dbReference>
<dbReference type="Gene3D" id="3.90.1150.10">
    <property type="entry name" value="Aspartate Aminotransferase, domain 1"/>
    <property type="match status" value="1"/>
</dbReference>
<evidence type="ECO:0000256" key="1">
    <source>
        <dbReference type="ARBA" id="ARBA00001933"/>
    </source>
</evidence>
<dbReference type="InterPro" id="IPR015422">
    <property type="entry name" value="PyrdxlP-dep_Trfase_small"/>
</dbReference>
<proteinExistence type="predicted"/>
<evidence type="ECO:0000259" key="5">
    <source>
        <dbReference type="Pfam" id="PF00155"/>
    </source>
</evidence>